<name>A0AAV5WI84_9BILA</name>
<dbReference type="Proteomes" id="UP001432322">
    <property type="component" value="Unassembled WGS sequence"/>
</dbReference>
<evidence type="ECO:0000313" key="2">
    <source>
        <dbReference type="Proteomes" id="UP001432322"/>
    </source>
</evidence>
<organism evidence="1 2">
    <name type="scientific">Pristionchus fissidentatus</name>
    <dbReference type="NCBI Taxonomy" id="1538716"/>
    <lineage>
        <taxon>Eukaryota</taxon>
        <taxon>Metazoa</taxon>
        <taxon>Ecdysozoa</taxon>
        <taxon>Nematoda</taxon>
        <taxon>Chromadorea</taxon>
        <taxon>Rhabditida</taxon>
        <taxon>Rhabditina</taxon>
        <taxon>Diplogasteromorpha</taxon>
        <taxon>Diplogasteroidea</taxon>
        <taxon>Neodiplogasteridae</taxon>
        <taxon>Pristionchus</taxon>
    </lineage>
</organism>
<keyword evidence="2" id="KW-1185">Reference proteome</keyword>
<protein>
    <submittedName>
        <fullName evidence="1">Uncharacterized protein</fullName>
    </submittedName>
</protein>
<proteinExistence type="predicted"/>
<gene>
    <name evidence="1" type="ORF">PFISCL1PPCAC_21577</name>
</gene>
<sequence length="70" mass="7933">SRLLQLLQGRSPESRPPVDIRTIRVLPRSVSSSLPRSTIDCRSCGVRRERLPYHIDPSGRSSLFFPSIDD</sequence>
<evidence type="ECO:0000313" key="1">
    <source>
        <dbReference type="EMBL" id="GMT30280.1"/>
    </source>
</evidence>
<dbReference type="EMBL" id="BTSY01000005">
    <property type="protein sequence ID" value="GMT30280.1"/>
    <property type="molecule type" value="Genomic_DNA"/>
</dbReference>
<comment type="caution">
    <text evidence="1">The sequence shown here is derived from an EMBL/GenBank/DDBJ whole genome shotgun (WGS) entry which is preliminary data.</text>
</comment>
<dbReference type="AlphaFoldDB" id="A0AAV5WI84"/>
<reference evidence="1" key="1">
    <citation type="submission" date="2023-10" db="EMBL/GenBank/DDBJ databases">
        <title>Genome assembly of Pristionchus species.</title>
        <authorList>
            <person name="Yoshida K."/>
            <person name="Sommer R.J."/>
        </authorList>
    </citation>
    <scope>NUCLEOTIDE SEQUENCE</scope>
    <source>
        <strain evidence="1">RS5133</strain>
    </source>
</reference>
<accession>A0AAV5WI84</accession>
<feature type="non-terminal residue" evidence="1">
    <location>
        <position position="1"/>
    </location>
</feature>